<dbReference type="EMBL" id="JAGFBS010000054">
    <property type="protein sequence ID" value="KAG6370309.1"/>
    <property type="molecule type" value="Genomic_DNA"/>
</dbReference>
<protein>
    <submittedName>
        <fullName evidence="4">Uncharacterized protein</fullName>
    </submittedName>
</protein>
<dbReference type="GO" id="GO:1990904">
    <property type="term" value="C:ribonucleoprotein complex"/>
    <property type="evidence" value="ECO:0007669"/>
    <property type="project" value="UniProtKB-KW"/>
</dbReference>
<comment type="caution">
    <text evidence="4">The sequence shown here is derived from an EMBL/GenBank/DDBJ whole genome shotgun (WGS) entry which is preliminary data.</text>
</comment>
<keyword evidence="3" id="KW-0687">Ribonucleoprotein</keyword>
<evidence type="ECO:0000256" key="1">
    <source>
        <dbReference type="ARBA" id="ARBA00009269"/>
    </source>
</evidence>
<name>A0A8I2YE16_9AGAM</name>
<dbReference type="PANTHER" id="PTHR10902">
    <property type="entry name" value="60S RIBOSOMAL PROTEIN L35A"/>
    <property type="match status" value="1"/>
</dbReference>
<evidence type="ECO:0000313" key="4">
    <source>
        <dbReference type="EMBL" id="KAG6370309.1"/>
    </source>
</evidence>
<dbReference type="InterPro" id="IPR038661">
    <property type="entry name" value="Ribosomal_eL33_sf"/>
</dbReference>
<dbReference type="GO" id="GO:0003735">
    <property type="term" value="F:structural constituent of ribosome"/>
    <property type="evidence" value="ECO:0007669"/>
    <property type="project" value="InterPro"/>
</dbReference>
<dbReference type="Proteomes" id="UP000683000">
    <property type="component" value="Unassembled WGS sequence"/>
</dbReference>
<dbReference type="GO" id="GO:0006412">
    <property type="term" value="P:translation"/>
    <property type="evidence" value="ECO:0007669"/>
    <property type="project" value="InterPro"/>
</dbReference>
<accession>A0A8I2YE16</accession>
<proteinExistence type="inferred from homology"/>
<keyword evidence="2" id="KW-0689">Ribosomal protein</keyword>
<gene>
    <name evidence="4" type="ORF">JVT61DRAFT_12262</name>
</gene>
<dbReference type="GO" id="GO:0005840">
    <property type="term" value="C:ribosome"/>
    <property type="evidence" value="ECO:0007669"/>
    <property type="project" value="UniProtKB-KW"/>
</dbReference>
<evidence type="ECO:0000256" key="2">
    <source>
        <dbReference type="ARBA" id="ARBA00022980"/>
    </source>
</evidence>
<dbReference type="SUPFAM" id="SSF50447">
    <property type="entry name" value="Translation proteins"/>
    <property type="match status" value="1"/>
</dbReference>
<dbReference type="OrthoDB" id="1166329at2759"/>
<evidence type="ECO:0000256" key="3">
    <source>
        <dbReference type="ARBA" id="ARBA00023274"/>
    </source>
</evidence>
<dbReference type="AlphaFoldDB" id="A0A8I2YE16"/>
<dbReference type="InterPro" id="IPR001780">
    <property type="entry name" value="Ribosomal_eL33"/>
</dbReference>
<evidence type="ECO:0000313" key="5">
    <source>
        <dbReference type="Proteomes" id="UP000683000"/>
    </source>
</evidence>
<organism evidence="4 5">
    <name type="scientific">Boletus reticuloceps</name>
    <dbReference type="NCBI Taxonomy" id="495285"/>
    <lineage>
        <taxon>Eukaryota</taxon>
        <taxon>Fungi</taxon>
        <taxon>Dikarya</taxon>
        <taxon>Basidiomycota</taxon>
        <taxon>Agaricomycotina</taxon>
        <taxon>Agaricomycetes</taxon>
        <taxon>Agaricomycetidae</taxon>
        <taxon>Boletales</taxon>
        <taxon>Boletineae</taxon>
        <taxon>Boletaceae</taxon>
        <taxon>Boletoideae</taxon>
        <taxon>Boletus</taxon>
    </lineage>
</organism>
<dbReference type="Gene3D" id="2.40.10.190">
    <property type="entry name" value="translation elongation factor selb, chain A, domain 4"/>
    <property type="match status" value="1"/>
</dbReference>
<keyword evidence="5" id="KW-1185">Reference proteome</keyword>
<reference evidence="4" key="1">
    <citation type="submission" date="2021-03" db="EMBL/GenBank/DDBJ databases">
        <title>Evolutionary innovations through gain and loss of genes in the ectomycorrhizal Boletales.</title>
        <authorList>
            <person name="Wu G."/>
            <person name="Miyauchi S."/>
            <person name="Morin E."/>
            <person name="Yang Z.-L."/>
            <person name="Xu J."/>
            <person name="Martin F.M."/>
        </authorList>
    </citation>
    <scope>NUCLEOTIDE SEQUENCE</scope>
    <source>
        <strain evidence="4">BR01</strain>
    </source>
</reference>
<dbReference type="InterPro" id="IPR009000">
    <property type="entry name" value="Transl_B-barrel_sf"/>
</dbReference>
<dbReference type="Pfam" id="PF01247">
    <property type="entry name" value="Ribosomal_L35Ae"/>
    <property type="match status" value="1"/>
</dbReference>
<comment type="similarity">
    <text evidence="1">Belongs to the eukaryotic ribosomal protein eL33 family.</text>
</comment>
<sequence length="110" mass="12455">MMPNSTVARYAFSCPHRTFSEPPFPSQRVAYVYRAKREIQGSMIRVIWGYVCRCLRYAGCLPHSISTRSMSSRVTRPHGNSGVVKSKFSSNLPPRAFGASVRIVRVTRFP</sequence>